<dbReference type="Proteomes" id="UP001055804">
    <property type="component" value="Unassembled WGS sequence"/>
</dbReference>
<comment type="caution">
    <text evidence="1">The sequence shown here is derived from an EMBL/GenBank/DDBJ whole genome shotgun (WGS) entry which is preliminary data.</text>
</comment>
<protein>
    <submittedName>
        <fullName evidence="1">Uncharacterized protein</fullName>
    </submittedName>
</protein>
<keyword evidence="2" id="KW-1185">Reference proteome</keyword>
<gene>
    <name evidence="1" type="ORF">NJQ99_03545</name>
</gene>
<accession>A0A9J6P7Y7</accession>
<sequence length="238" mass="25171">MKDVSTSAQRQMFKGPTGVPSRAAIRTLLLAGVGAAVLLAGCNVTLGDRKLPEDPYGWHGVGKVVTLVAPGGNAELRRGFSEMARGSTYFGALHLDRESASYAYTRNWNSIEAAISISAAVCTEDAGRPCVLAALVLPEALPSTTRRAKGFSVQTLNQFRLLYAEKQASGLWGAYAISPLASQGFSAQEQTEKAARASALRNCEFRLQAELAQIGPVGSLAAARGGFDRCEIVHVTSP</sequence>
<dbReference type="AlphaFoldDB" id="A0A9J6P7Y7"/>
<proteinExistence type="predicted"/>
<organism evidence="1 2">
    <name type="scientific">Futiania mangrovi</name>
    <dbReference type="NCBI Taxonomy" id="2959716"/>
    <lineage>
        <taxon>Bacteria</taxon>
        <taxon>Pseudomonadati</taxon>
        <taxon>Pseudomonadota</taxon>
        <taxon>Alphaproteobacteria</taxon>
        <taxon>Futianiales</taxon>
        <taxon>Futianiaceae</taxon>
        <taxon>Futiania</taxon>
    </lineage>
</organism>
<reference evidence="1" key="1">
    <citation type="submission" date="2022-06" db="EMBL/GenBank/DDBJ databases">
        <title>Isolation and Genomics of Futiania mangrovii gen. nov., sp. nov., a Rare and Metabolically-versatile member in the Class Alphaproteobacteria.</title>
        <authorList>
            <person name="Liu L."/>
            <person name="Huang W.-C."/>
            <person name="Pan J."/>
            <person name="Li J."/>
            <person name="Huang Y."/>
            <person name="Du H."/>
            <person name="Liu Y."/>
            <person name="Li M."/>
        </authorList>
    </citation>
    <scope>NUCLEOTIDE SEQUENCE</scope>
    <source>
        <strain evidence="1">FT118</strain>
    </source>
</reference>
<dbReference type="EMBL" id="JAMZFT010000001">
    <property type="protein sequence ID" value="MCP1335476.1"/>
    <property type="molecule type" value="Genomic_DNA"/>
</dbReference>
<evidence type="ECO:0000313" key="1">
    <source>
        <dbReference type="EMBL" id="MCP1335476.1"/>
    </source>
</evidence>
<dbReference type="RefSeq" id="WP_269331420.1">
    <property type="nucleotide sequence ID" value="NZ_JAMZFT010000001.1"/>
</dbReference>
<evidence type="ECO:0000313" key="2">
    <source>
        <dbReference type="Proteomes" id="UP001055804"/>
    </source>
</evidence>
<name>A0A9J6P7Y7_9PROT</name>